<evidence type="ECO:0000313" key="3">
    <source>
        <dbReference type="Proteomes" id="UP000298111"/>
    </source>
</evidence>
<dbReference type="InterPro" id="IPR036291">
    <property type="entry name" value="NAD(P)-bd_dom_sf"/>
</dbReference>
<dbReference type="Gene3D" id="3.40.50.720">
    <property type="entry name" value="NAD(P)-binding Rossmann-like Domain"/>
    <property type="match status" value="1"/>
</dbReference>
<protein>
    <submittedName>
        <fullName evidence="2">NAD-dependent epimerase/dehydratase family protein</fullName>
    </submittedName>
</protein>
<dbReference type="Proteomes" id="UP000298111">
    <property type="component" value="Unassembled WGS sequence"/>
</dbReference>
<name>A0A8H1L703_9ACTN</name>
<dbReference type="EMBL" id="RCIY01000076">
    <property type="protein sequence ID" value="TGG79750.1"/>
    <property type="molecule type" value="Genomic_DNA"/>
</dbReference>
<proteinExistence type="predicted"/>
<comment type="caution">
    <text evidence="2">The sequence shown here is derived from an EMBL/GenBank/DDBJ whole genome shotgun (WGS) entry which is preliminary data.</text>
</comment>
<evidence type="ECO:0000259" key="1">
    <source>
        <dbReference type="Pfam" id="PF03435"/>
    </source>
</evidence>
<dbReference type="SUPFAM" id="SSF51735">
    <property type="entry name" value="NAD(P)-binding Rossmann-fold domains"/>
    <property type="match status" value="1"/>
</dbReference>
<sequence>MGAAAPQPGLAAGGTAGDGGDPVIGVIGGYGDVGAHTVSALYRAGVPVRIGGRSATAAAHFRARRLPPGAAAEARTVDVRDGDSVRAFADGLSVLVNCAGPSHLTGSSAARAALRAGVDYVDAAGDDALHAQLDDDRYRHSGRTAVLSAGLRPGLTGLFPRAVAHWVRTAGLTRPETVCLRTRVVDHFTTTSALEYLHGAATTAAGPLAAWRDGAARPRALTRRIVADLPFFPGTSTVVPQLSAEDIRTARALGVRDGDWLTLVQGEQVLAALDRVHVLPPEDAAERLCRAARLDMAGRSPSVTLAVVVAGRGASGAESRTAVLHGTGNAPLSGAVAAHTALQVLRGEVPPGRHFAADVLDAPAAVTALTRPAADGTRACARVELLPRGADPFAPQAVAEVGAL</sequence>
<dbReference type="PANTHER" id="PTHR43781:SF1">
    <property type="entry name" value="SACCHAROPINE DEHYDROGENASE"/>
    <property type="match status" value="1"/>
</dbReference>
<dbReference type="AlphaFoldDB" id="A0A8H1L703"/>
<organism evidence="2 3">
    <name type="scientific">Streptomyces albus</name>
    <dbReference type="NCBI Taxonomy" id="1888"/>
    <lineage>
        <taxon>Bacteria</taxon>
        <taxon>Bacillati</taxon>
        <taxon>Actinomycetota</taxon>
        <taxon>Actinomycetes</taxon>
        <taxon>Kitasatosporales</taxon>
        <taxon>Streptomycetaceae</taxon>
        <taxon>Streptomyces</taxon>
    </lineage>
</organism>
<dbReference type="InterPro" id="IPR005097">
    <property type="entry name" value="Sacchrp_dh_NADP-bd"/>
</dbReference>
<accession>A0A8H1L703</accession>
<feature type="domain" description="Saccharopine dehydrogenase NADP binding" evidence="1">
    <location>
        <begin position="25"/>
        <end position="125"/>
    </location>
</feature>
<dbReference type="Pfam" id="PF03435">
    <property type="entry name" value="Sacchrp_dh_NADP"/>
    <property type="match status" value="1"/>
</dbReference>
<evidence type="ECO:0000313" key="2">
    <source>
        <dbReference type="EMBL" id="TGG79750.1"/>
    </source>
</evidence>
<reference evidence="2 3" key="1">
    <citation type="submission" date="2018-10" db="EMBL/GenBank/DDBJ databases">
        <title>Isolation of pseudouridimycin from Streptomyces albus DSM 40763.</title>
        <authorList>
            <person name="Rosenqvist P."/>
            <person name="Metsae-Ketelae M."/>
            <person name="Virta P."/>
        </authorList>
    </citation>
    <scope>NUCLEOTIDE SEQUENCE [LARGE SCALE GENOMIC DNA]</scope>
    <source>
        <strain evidence="2 3">DSM 40763</strain>
    </source>
</reference>
<gene>
    <name evidence="2" type="ORF">D8771_23700</name>
</gene>
<dbReference type="PANTHER" id="PTHR43781">
    <property type="entry name" value="SACCHAROPINE DEHYDROGENASE"/>
    <property type="match status" value="1"/>
</dbReference>